<dbReference type="InterPro" id="IPR036388">
    <property type="entry name" value="WH-like_DNA-bd_sf"/>
</dbReference>
<dbReference type="SUPFAM" id="SSF46785">
    <property type="entry name" value="Winged helix' DNA-binding domain"/>
    <property type="match status" value="1"/>
</dbReference>
<dbReference type="Gene3D" id="1.10.10.10">
    <property type="entry name" value="Winged helix-like DNA-binding domain superfamily/Winged helix DNA-binding domain"/>
    <property type="match status" value="1"/>
</dbReference>
<evidence type="ECO:0000256" key="2">
    <source>
        <dbReference type="ARBA" id="ARBA00011038"/>
    </source>
</evidence>
<evidence type="ECO:0000256" key="3">
    <source>
        <dbReference type="ARBA" id="ARBA00022478"/>
    </source>
</evidence>
<name>A0AAN7WPQ2_9PEZI</name>
<evidence type="ECO:0000256" key="7">
    <source>
        <dbReference type="SAM" id="MobiDB-lite"/>
    </source>
</evidence>
<sequence length="379" mass="42171">MAPLELSAECDELYSTLLTAATESEEGLKKQFFQKDVAEVAKKTAKSVTELLKVIQELQNHALLRASRWQGSLCWSTRPRGAAEHIRVLNTNERTLYEYVEDAHTKGIWLKDLKKRSGIEDGKVQKAMSKLEGARLVKVIKNVRAPAQKTYMLFHLVPSDDVTGGSFFDAGDLDEVLIEEVANLIVFHVKMASWEESKVRQPRRGRSPVDVDQGDDAVAGAETNGKKRKRTADIEDSVPARKYRSRDYEDIVVQLAWPAGTREYPTANGIHNFVTTMDAIRASKAQQLTVAEIQGVIDMLVWDDKLEKVGSGYRTVRGISFRPPGAVAEDEDDEDLEKVGNGLTQTPCAKCPVFDLCGEGGPVSARNCEYFAEWLNHGT</sequence>
<evidence type="ECO:0000256" key="6">
    <source>
        <dbReference type="PIRNR" id="PIRNR028763"/>
    </source>
</evidence>
<keyword evidence="4 6" id="KW-0804">Transcription</keyword>
<dbReference type="Proteomes" id="UP001310594">
    <property type="component" value="Unassembled WGS sequence"/>
</dbReference>
<comment type="function">
    <text evidence="6">DNA-dependent RNA polymerase catalyzes the transcription of DNA into RNA using the four ribonucleoside triphosphates as substrates. Specific peripheric component of RNA polymerase III which synthesizes small RNAs, such as 5S rRNA and tRNAs.</text>
</comment>
<evidence type="ECO:0000256" key="4">
    <source>
        <dbReference type="ARBA" id="ARBA00023163"/>
    </source>
</evidence>
<dbReference type="AlphaFoldDB" id="A0AAN7WPQ2"/>
<dbReference type="EMBL" id="JAVRQU010000003">
    <property type="protein sequence ID" value="KAK5705203.1"/>
    <property type="molecule type" value="Genomic_DNA"/>
</dbReference>
<reference evidence="8" key="1">
    <citation type="submission" date="2023-08" db="EMBL/GenBank/DDBJ databases">
        <title>Black Yeasts Isolated from many extreme environments.</title>
        <authorList>
            <person name="Coleine C."/>
            <person name="Stajich J.E."/>
            <person name="Selbmann L."/>
        </authorList>
    </citation>
    <scope>NUCLEOTIDE SEQUENCE</scope>
    <source>
        <strain evidence="8">CCFEE 5810</strain>
    </source>
</reference>
<dbReference type="InterPro" id="IPR016049">
    <property type="entry name" value="RNA_pol_Rpc34-like"/>
</dbReference>
<dbReference type="FunFam" id="1.10.10.10:FF:000116">
    <property type="entry name" value="DNA-directed RNA polymerase III subunit RPC6"/>
    <property type="match status" value="1"/>
</dbReference>
<dbReference type="InterPro" id="IPR007832">
    <property type="entry name" value="RNA_pol_Rpc34"/>
</dbReference>
<keyword evidence="3 6" id="KW-0240">DNA-directed RNA polymerase</keyword>
<dbReference type="InterPro" id="IPR036390">
    <property type="entry name" value="WH_DNA-bd_sf"/>
</dbReference>
<dbReference type="PIRSF" id="PIRSF028763">
    <property type="entry name" value="RNA_pol_Rpc34"/>
    <property type="match status" value="1"/>
</dbReference>
<organism evidence="8 9">
    <name type="scientific">Elasticomyces elasticus</name>
    <dbReference type="NCBI Taxonomy" id="574655"/>
    <lineage>
        <taxon>Eukaryota</taxon>
        <taxon>Fungi</taxon>
        <taxon>Dikarya</taxon>
        <taxon>Ascomycota</taxon>
        <taxon>Pezizomycotina</taxon>
        <taxon>Dothideomycetes</taxon>
        <taxon>Dothideomycetidae</taxon>
        <taxon>Mycosphaerellales</taxon>
        <taxon>Teratosphaeriaceae</taxon>
        <taxon>Elasticomyces</taxon>
    </lineage>
</organism>
<evidence type="ECO:0000313" key="8">
    <source>
        <dbReference type="EMBL" id="KAK5705203.1"/>
    </source>
</evidence>
<dbReference type="PANTHER" id="PTHR12780">
    <property type="entry name" value="RNA POLYMERASE III DNA DIRECTED , 39KD SUBUNIT-RELATED"/>
    <property type="match status" value="1"/>
</dbReference>
<dbReference type="GO" id="GO:0005737">
    <property type="term" value="C:cytoplasm"/>
    <property type="evidence" value="ECO:0007669"/>
    <property type="project" value="UniProtKB-ARBA"/>
</dbReference>
<dbReference type="Pfam" id="PF05158">
    <property type="entry name" value="RNA_pol_Rpc34"/>
    <property type="match status" value="1"/>
</dbReference>
<proteinExistence type="inferred from homology"/>
<protein>
    <recommendedName>
        <fullName evidence="6">DNA-directed RNA polymerase III subunit RPC6</fullName>
        <shortName evidence="6">RNA polymerase III subunit C6</shortName>
    </recommendedName>
</protein>
<comment type="caution">
    <text evidence="8">The sequence shown here is derived from an EMBL/GenBank/DDBJ whole genome shotgun (WGS) entry which is preliminary data.</text>
</comment>
<comment type="similarity">
    <text evidence="2 6">Belongs to the eukaryotic RPC34/RPC39 RNA polymerase subunit family.</text>
</comment>
<accession>A0AAN7WPQ2</accession>
<gene>
    <name evidence="8" type="primary">RPC34</name>
    <name evidence="8" type="ORF">LTR97_002320</name>
</gene>
<dbReference type="GO" id="GO:0006383">
    <property type="term" value="P:transcription by RNA polymerase III"/>
    <property type="evidence" value="ECO:0007669"/>
    <property type="project" value="UniProtKB-UniRule"/>
</dbReference>
<dbReference type="GO" id="GO:0005654">
    <property type="term" value="C:nucleoplasm"/>
    <property type="evidence" value="ECO:0007669"/>
    <property type="project" value="UniProtKB-ARBA"/>
</dbReference>
<dbReference type="GO" id="GO:0005666">
    <property type="term" value="C:RNA polymerase III complex"/>
    <property type="evidence" value="ECO:0007669"/>
    <property type="project" value="UniProtKB-UniRule"/>
</dbReference>
<evidence type="ECO:0000256" key="1">
    <source>
        <dbReference type="ARBA" id="ARBA00004123"/>
    </source>
</evidence>
<evidence type="ECO:0000313" key="9">
    <source>
        <dbReference type="Proteomes" id="UP001310594"/>
    </source>
</evidence>
<evidence type="ECO:0000256" key="5">
    <source>
        <dbReference type="ARBA" id="ARBA00023242"/>
    </source>
</evidence>
<feature type="region of interest" description="Disordered" evidence="7">
    <location>
        <begin position="198"/>
        <end position="233"/>
    </location>
</feature>
<comment type="subcellular location">
    <subcellularLocation>
        <location evidence="1 6">Nucleus</location>
    </subcellularLocation>
</comment>
<keyword evidence="5 6" id="KW-0539">Nucleus</keyword>